<dbReference type="Pfam" id="PF04245">
    <property type="entry name" value="NA37"/>
    <property type="match status" value="1"/>
</dbReference>
<evidence type="ECO:0000256" key="3">
    <source>
        <dbReference type="ARBA" id="ARBA00022490"/>
    </source>
</evidence>
<comment type="caution">
    <text evidence="5">The sequence shown here is derived from an EMBL/GenBank/DDBJ whole genome shotgun (WGS) entry which is preliminary data.</text>
</comment>
<name>A0A1G5DU14_9PAST</name>
<comment type="subcellular location">
    <subcellularLocation>
        <location evidence="1 4">Cytoplasm</location>
        <location evidence="1 4">Nucleoid</location>
    </subcellularLocation>
</comment>
<dbReference type="PANTHER" id="PTHR38772">
    <property type="match status" value="1"/>
</dbReference>
<dbReference type="EMBL" id="FMUQ01000014">
    <property type="protein sequence ID" value="SCY17818.1"/>
    <property type="molecule type" value="Genomic_DNA"/>
</dbReference>
<proteinExistence type="inferred from homology"/>
<keyword evidence="6" id="KW-1185">Reference proteome</keyword>
<protein>
    <recommendedName>
        <fullName evidence="4">Nucleoid-associated protein SAMN02910354_01742</fullName>
    </recommendedName>
</protein>
<dbReference type="PANTHER" id="PTHR38772:SF1">
    <property type="entry name" value="NUCLEOID-ASSOCIATED PROTEIN YEJK"/>
    <property type="match status" value="1"/>
</dbReference>
<evidence type="ECO:0000256" key="2">
    <source>
        <dbReference type="ARBA" id="ARBA00009035"/>
    </source>
</evidence>
<keyword evidence="3 4" id="KW-0963">Cytoplasm</keyword>
<dbReference type="RefSeq" id="WP_090656182.1">
    <property type="nucleotide sequence ID" value="NZ_CP015031.1"/>
</dbReference>
<organism evidence="5 6">
    <name type="scientific">Basfia succiniciproducens</name>
    <dbReference type="NCBI Taxonomy" id="653940"/>
    <lineage>
        <taxon>Bacteria</taxon>
        <taxon>Pseudomonadati</taxon>
        <taxon>Pseudomonadota</taxon>
        <taxon>Gammaproteobacteria</taxon>
        <taxon>Pasteurellales</taxon>
        <taxon>Pasteurellaceae</taxon>
        <taxon>Basfia</taxon>
    </lineage>
</organism>
<dbReference type="Proteomes" id="UP000199588">
    <property type="component" value="Unassembled WGS sequence"/>
</dbReference>
<evidence type="ECO:0000313" key="6">
    <source>
        <dbReference type="Proteomes" id="UP000199588"/>
    </source>
</evidence>
<comment type="similarity">
    <text evidence="2 4">Belongs to the YejK family.</text>
</comment>
<accession>A0A1G5DU14</accession>
<evidence type="ECO:0000256" key="1">
    <source>
        <dbReference type="ARBA" id="ARBA00004453"/>
    </source>
</evidence>
<dbReference type="HAMAP" id="MF_00730">
    <property type="entry name" value="NdpA"/>
    <property type="match status" value="1"/>
</dbReference>
<reference evidence="5 6" key="1">
    <citation type="submission" date="2016-10" db="EMBL/GenBank/DDBJ databases">
        <authorList>
            <person name="Varghese N."/>
            <person name="Submissions S."/>
        </authorList>
    </citation>
    <scope>NUCLEOTIDE SEQUENCE [LARGE SCALE GENOMIC DNA]</scope>
    <source>
        <strain evidence="5 6">DSM 22022</strain>
    </source>
</reference>
<dbReference type="NCBIfam" id="NF001557">
    <property type="entry name" value="PRK00378.1"/>
    <property type="match status" value="1"/>
</dbReference>
<evidence type="ECO:0000256" key="4">
    <source>
        <dbReference type="HAMAP-Rule" id="MF_00730"/>
    </source>
</evidence>
<evidence type="ECO:0000313" key="5">
    <source>
        <dbReference type="EMBL" id="SCY17818.1"/>
    </source>
</evidence>
<gene>
    <name evidence="5" type="ORF">SAMN02910354_01742</name>
</gene>
<sequence length="355" mass="40114">MSITVNQIVLHQIIKPASANIPTNNNNETENGETATQNTQLETVLRQELLPITAEAEQFMLELHQAYQNKTKGYGVFQEQSRFAQSLNRLLERETDFLPFSYEAAKLLSSELAKYAFAESGTFVLCRYNFLATDYLFIALLDSKASVLVDEKLEIHRTQYLNINQFDIAARINLTDLRVNANSNRYLTFIKGRVGRKIGDFFMDFLGADEGLNPQVQNQCLLQAVSDYCQKGELSAEQSQAVKKQVFDYCKGQINAGDEIELTELSETIPTLNQQPFADFAAEQDYGLENNIPPVRSALKSLTKFSGSGKGVTISFDAELLDKRIYWDDMQDTLTIHGLPANLKDQLQRLLKNHN</sequence>
<dbReference type="InterPro" id="IPR007358">
    <property type="entry name" value="Nucleoid_associated_NdpA"/>
</dbReference>